<evidence type="ECO:0000256" key="9">
    <source>
        <dbReference type="PROSITE-ProRule" id="PRU00169"/>
    </source>
</evidence>
<dbReference type="CDD" id="cd17581">
    <property type="entry name" value="REC_typeA_ARR"/>
    <property type="match status" value="1"/>
</dbReference>
<dbReference type="InterPro" id="IPR011006">
    <property type="entry name" value="CheY-like_superfamily"/>
</dbReference>
<dbReference type="GO" id="GO:0000160">
    <property type="term" value="P:phosphorelay signal transduction system"/>
    <property type="evidence" value="ECO:0007669"/>
    <property type="project" value="UniProtKB-KW"/>
</dbReference>
<keyword evidence="4" id="KW-0902">Two-component regulatory system</keyword>
<comment type="similarity">
    <text evidence="8">Belongs to the ARR family. Type-A subfamily.</text>
</comment>
<accession>R0GFK8</accession>
<dbReference type="PANTHER" id="PTHR43874:SF50">
    <property type="entry name" value="TWO-COMPONENT RESPONSE REGULATOR ARR3-RELATED"/>
    <property type="match status" value="1"/>
</dbReference>
<evidence type="ECO:0000256" key="5">
    <source>
        <dbReference type="ARBA" id="ARBA00023015"/>
    </source>
</evidence>
<keyword evidence="2 9" id="KW-0597">Phosphoprotein</keyword>
<dbReference type="AlphaFoldDB" id="R0GFK8"/>
<protein>
    <recommendedName>
        <fullName evidence="11">Response regulatory domain-containing protein</fullName>
    </recommendedName>
</protein>
<evidence type="ECO:0000256" key="3">
    <source>
        <dbReference type="ARBA" id="ARBA00022864"/>
    </source>
</evidence>
<dbReference type="GO" id="GO:0005634">
    <property type="term" value="C:nucleus"/>
    <property type="evidence" value="ECO:0007669"/>
    <property type="project" value="UniProtKB-SubCell"/>
</dbReference>
<evidence type="ECO:0000259" key="11">
    <source>
        <dbReference type="PROSITE" id="PS50110"/>
    </source>
</evidence>
<dbReference type="OrthoDB" id="60033at2759"/>
<dbReference type="STRING" id="81985.R0GFK8"/>
<dbReference type="FunFam" id="3.40.50.2300:FF:000184">
    <property type="entry name" value="Response regulator 3"/>
    <property type="match status" value="1"/>
</dbReference>
<gene>
    <name evidence="12" type="ORF">CARUB_v10022177mg</name>
</gene>
<feature type="compositionally biased region" description="Polar residues" evidence="10">
    <location>
        <begin position="214"/>
        <end position="225"/>
    </location>
</feature>
<feature type="compositionally biased region" description="Low complexity" evidence="10">
    <location>
        <begin position="177"/>
        <end position="200"/>
    </location>
</feature>
<dbReference type="SUPFAM" id="SSF52172">
    <property type="entry name" value="CheY-like"/>
    <property type="match status" value="1"/>
</dbReference>
<evidence type="ECO:0000256" key="4">
    <source>
        <dbReference type="ARBA" id="ARBA00023012"/>
    </source>
</evidence>
<reference evidence="13" key="1">
    <citation type="journal article" date="2013" name="Nat. Genet.">
        <title>The Capsella rubella genome and the genomic consequences of rapid mating system evolution.</title>
        <authorList>
            <person name="Slotte T."/>
            <person name="Hazzouri K.M."/>
            <person name="Agren J.A."/>
            <person name="Koenig D."/>
            <person name="Maumus F."/>
            <person name="Guo Y.L."/>
            <person name="Steige K."/>
            <person name="Platts A.E."/>
            <person name="Escobar J.S."/>
            <person name="Newman L.K."/>
            <person name="Wang W."/>
            <person name="Mandakova T."/>
            <person name="Vello E."/>
            <person name="Smith L.M."/>
            <person name="Henz S.R."/>
            <person name="Steffen J."/>
            <person name="Takuno S."/>
            <person name="Brandvain Y."/>
            <person name="Coop G."/>
            <person name="Andolfatto P."/>
            <person name="Hu T.T."/>
            <person name="Blanchette M."/>
            <person name="Clark R.M."/>
            <person name="Quesneville H."/>
            <person name="Nordborg M."/>
            <person name="Gaut B.S."/>
            <person name="Lysak M.A."/>
            <person name="Jenkins J."/>
            <person name="Grimwood J."/>
            <person name="Chapman J."/>
            <person name="Prochnik S."/>
            <person name="Shu S."/>
            <person name="Rokhsar D."/>
            <person name="Schmutz J."/>
            <person name="Weigel D."/>
            <person name="Wright S.I."/>
        </authorList>
    </citation>
    <scope>NUCLEOTIDE SEQUENCE [LARGE SCALE GENOMIC DNA]</scope>
    <source>
        <strain evidence="13">cv. Monte Gargano</strain>
    </source>
</reference>
<evidence type="ECO:0000256" key="6">
    <source>
        <dbReference type="ARBA" id="ARBA00023163"/>
    </source>
</evidence>
<feature type="modified residue" description="4-aspartylphosphate" evidence="9">
    <location>
        <position position="95"/>
    </location>
</feature>
<dbReference type="eggNOG" id="KOG1601">
    <property type="taxonomic scope" value="Eukaryota"/>
</dbReference>
<dbReference type="PANTHER" id="PTHR43874">
    <property type="entry name" value="TWO-COMPONENT RESPONSE REGULATOR"/>
    <property type="match status" value="1"/>
</dbReference>
<sequence length="240" mass="26384">MAARDGGVSCLRRSEMIGIGIGELESPPLDSDQVHVLAVDDSLVDRIVIERLLRITSCKVTAVDSGWRALEFLGLDDDKASVEFDRLKVDLIITDYCMPGMTGYELLKKIKESTSFKEVPVVIMSSENVLTRIDRCLEEGAEDFLLKPVKLADVKRLRSYLTKDVKVSSDRNKQKQSSTTPASPLTPLSSTTSMDSSASTVESPMSMVVDEDTLTFSPESSTSPVDSPMRRLEMKSPGLD</sequence>
<dbReference type="EMBL" id="KB870806">
    <property type="protein sequence ID" value="EOA34617.1"/>
    <property type="molecule type" value="Genomic_DNA"/>
</dbReference>
<dbReference type="KEGG" id="crb:17895170"/>
<keyword evidence="7" id="KW-0539">Nucleus</keyword>
<keyword evidence="3" id="KW-0932">Cytokinin signaling pathway</keyword>
<keyword evidence="13" id="KW-1185">Reference proteome</keyword>
<evidence type="ECO:0000313" key="13">
    <source>
        <dbReference type="Proteomes" id="UP000029121"/>
    </source>
</evidence>
<proteinExistence type="inferred from homology"/>
<evidence type="ECO:0000256" key="2">
    <source>
        <dbReference type="ARBA" id="ARBA00022553"/>
    </source>
</evidence>
<keyword evidence="6" id="KW-0804">Transcription</keyword>
<name>R0GFK8_9BRAS</name>
<dbReference type="Gene3D" id="3.40.50.2300">
    <property type="match status" value="1"/>
</dbReference>
<dbReference type="Proteomes" id="UP000029121">
    <property type="component" value="Unassembled WGS sequence"/>
</dbReference>
<feature type="domain" description="Response regulatory" evidence="11">
    <location>
        <begin position="35"/>
        <end position="162"/>
    </location>
</feature>
<feature type="region of interest" description="Disordered" evidence="10">
    <location>
        <begin position="168"/>
        <end position="240"/>
    </location>
</feature>
<evidence type="ECO:0000256" key="10">
    <source>
        <dbReference type="SAM" id="MobiDB-lite"/>
    </source>
</evidence>
<evidence type="ECO:0000256" key="7">
    <source>
        <dbReference type="ARBA" id="ARBA00023242"/>
    </source>
</evidence>
<evidence type="ECO:0000313" key="12">
    <source>
        <dbReference type="EMBL" id="EOA34617.1"/>
    </source>
</evidence>
<comment type="subcellular location">
    <subcellularLocation>
        <location evidence="1">Nucleus</location>
    </subcellularLocation>
</comment>
<evidence type="ECO:0000256" key="8">
    <source>
        <dbReference type="ARBA" id="ARBA00038244"/>
    </source>
</evidence>
<dbReference type="GO" id="GO:0006355">
    <property type="term" value="P:regulation of DNA-templated transcription"/>
    <property type="evidence" value="ECO:0007669"/>
    <property type="project" value="UniProtKB-ARBA"/>
</dbReference>
<dbReference type="Pfam" id="PF00072">
    <property type="entry name" value="Response_reg"/>
    <property type="match status" value="1"/>
</dbReference>
<dbReference type="PROSITE" id="PS50110">
    <property type="entry name" value="RESPONSE_REGULATORY"/>
    <property type="match status" value="1"/>
</dbReference>
<dbReference type="SMART" id="SM00448">
    <property type="entry name" value="REC"/>
    <property type="match status" value="1"/>
</dbReference>
<evidence type="ECO:0000256" key="1">
    <source>
        <dbReference type="ARBA" id="ARBA00004123"/>
    </source>
</evidence>
<dbReference type="InterPro" id="IPR045279">
    <property type="entry name" value="ARR-like"/>
</dbReference>
<organism evidence="12 13">
    <name type="scientific">Capsella rubella</name>
    <dbReference type="NCBI Taxonomy" id="81985"/>
    <lineage>
        <taxon>Eukaryota</taxon>
        <taxon>Viridiplantae</taxon>
        <taxon>Streptophyta</taxon>
        <taxon>Embryophyta</taxon>
        <taxon>Tracheophyta</taxon>
        <taxon>Spermatophyta</taxon>
        <taxon>Magnoliopsida</taxon>
        <taxon>eudicotyledons</taxon>
        <taxon>Gunneridae</taxon>
        <taxon>Pentapetalae</taxon>
        <taxon>rosids</taxon>
        <taxon>malvids</taxon>
        <taxon>Brassicales</taxon>
        <taxon>Brassicaceae</taxon>
        <taxon>Camelineae</taxon>
        <taxon>Capsella</taxon>
    </lineage>
</organism>
<dbReference type="InterPro" id="IPR001789">
    <property type="entry name" value="Sig_transdc_resp-reg_receiver"/>
</dbReference>
<keyword evidence="5" id="KW-0805">Transcription regulation</keyword>
<dbReference type="GO" id="GO:0009736">
    <property type="term" value="P:cytokinin-activated signaling pathway"/>
    <property type="evidence" value="ECO:0007669"/>
    <property type="project" value="UniProtKB-KW"/>
</dbReference>